<reference evidence="3" key="1">
    <citation type="submission" date="2024-05" db="EMBL/GenBank/DDBJ databases">
        <title>Pontimicrobium maritimus sp. nov., isolated form sea water.</title>
        <authorList>
            <person name="Muhammad N."/>
            <person name="Vuong T.Q."/>
            <person name="Han H.L."/>
            <person name="Kim S.-G."/>
        </authorList>
    </citation>
    <scope>NUCLEOTIDE SEQUENCE</scope>
    <source>
        <strain evidence="3">SW4</strain>
    </source>
</reference>
<dbReference type="InterPro" id="IPR022385">
    <property type="entry name" value="Rhs_assc_core"/>
</dbReference>
<dbReference type="EMBL" id="CP157199">
    <property type="protein sequence ID" value="XBG61932.1"/>
    <property type="molecule type" value="Genomic_DNA"/>
</dbReference>
<organism evidence="3">
    <name type="scientific">Pontimicrobium sp. SW4</name>
    <dbReference type="NCBI Taxonomy" id="3153519"/>
    <lineage>
        <taxon>Bacteria</taxon>
        <taxon>Pseudomonadati</taxon>
        <taxon>Bacteroidota</taxon>
        <taxon>Flavobacteriia</taxon>
        <taxon>Flavobacteriales</taxon>
        <taxon>Flavobacteriaceae</taxon>
        <taxon>Pontimicrobium</taxon>
    </lineage>
</organism>
<evidence type="ECO:0000313" key="3">
    <source>
        <dbReference type="EMBL" id="XBG61932.1"/>
    </source>
</evidence>
<dbReference type="InterPro" id="IPR045619">
    <property type="entry name" value="DUF6443"/>
</dbReference>
<gene>
    <name evidence="3" type="ORF">ABGB03_03285</name>
</gene>
<dbReference type="RefSeq" id="WP_347924807.1">
    <property type="nucleotide sequence ID" value="NZ_CP157199.1"/>
</dbReference>
<dbReference type="InterPro" id="IPR050708">
    <property type="entry name" value="T6SS_VgrG/RHS"/>
</dbReference>
<dbReference type="PANTHER" id="PTHR32305">
    <property type="match status" value="1"/>
</dbReference>
<dbReference type="NCBIfam" id="TIGR03696">
    <property type="entry name" value="Rhs_assc_core"/>
    <property type="match status" value="1"/>
</dbReference>
<dbReference type="AlphaFoldDB" id="A0AAU7BUU0"/>
<feature type="compositionally biased region" description="Basic residues" evidence="1">
    <location>
        <begin position="1143"/>
        <end position="1161"/>
    </location>
</feature>
<proteinExistence type="predicted"/>
<feature type="region of interest" description="Disordered" evidence="1">
    <location>
        <begin position="1096"/>
        <end position="1120"/>
    </location>
</feature>
<protein>
    <submittedName>
        <fullName evidence="3">RHS repeat-associated core domain-containing protein</fullName>
    </submittedName>
</protein>
<dbReference type="PANTHER" id="PTHR32305:SF15">
    <property type="entry name" value="PROTEIN RHSA-RELATED"/>
    <property type="match status" value="1"/>
</dbReference>
<evidence type="ECO:0000256" key="1">
    <source>
        <dbReference type="SAM" id="MobiDB-lite"/>
    </source>
</evidence>
<feature type="domain" description="DUF6443" evidence="2">
    <location>
        <begin position="2"/>
        <end position="39"/>
    </location>
</feature>
<feature type="region of interest" description="Disordered" evidence="1">
    <location>
        <begin position="1138"/>
        <end position="1182"/>
    </location>
</feature>
<name>A0AAU7BUU0_9FLAO</name>
<dbReference type="Pfam" id="PF20041">
    <property type="entry name" value="DUF6443"/>
    <property type="match status" value="1"/>
</dbReference>
<dbReference type="Gene3D" id="2.180.10.10">
    <property type="entry name" value="RHS repeat-associated core"/>
    <property type="match status" value="2"/>
</dbReference>
<sequence>MPFQKKEFEASPLNRVLKQAAPGKDWKLGNGHEIEFDYGSNTSTEVRKYSVSTSFANNTYTPTLNGGTSYYAAGKLFKTVTKDENHDGTTSKLDTTEEFKDKQGRVILKRTYGESDLNRDGDVLDAGESSAQHDTYYVYDNFGNLTYVLPPLSDANTNKPTSTELNDLCYQYKYDHRNRLIEKKIPGKGWEYIVYDELDRPVMTQDAVQQPNKEWLVTKYDKLGRVAYTGLYTHSSTVSAQHTMQSHFNTQNNLDTELYEERKGSTVDYDDSYYSNNNFPSSGLELLTINYYDDYSFDLAGSAQPESITHAYSVSLTTNVKSLATGSKVKVLDVSPDKWISSVMYYDDKARPVYTYSKNAYLNTTDIVQSDLDFVGKALEVKTTHKKTGETDLVTMETFTYDHAGRVTKQTHKINSGAEEVIAENIYDELGQLTTKEVGNTVSNPLQTVNYTYNVRGWLKQINNPASLGTDLFGFKINYNTQDHGGTVLYNGNISETEWKTANTDSNLKWYKYDYDALNRLTSATSISSNYHLDKVVYDLNGNITKLKRQGHIVANPVATNSSHFNTMDDLVYTYNTNSNQLKKVLDNGNDTYGFKDGSDTTTEYTYDANGNMLTDANKGISSNISYNHLNLPTLVTLSSGNISYIYDATGVKLKKTVSTGATTKYAGNYIYEDSGSGDVLKFFNHSEGYVEPDGSGGYNYVYQYKDHLGNIRLSYKEDTSVTEVSVNEDFASSTSGWSTPTSSGAGINNTNEELNLTLVNRWTSTSKYLTITPNVPIHIEFDFKNGTMDKPVFLVREQINGVWEPGGDRDIIWDVQDGHHVLDLTLTGDFIRLYFEKGTGNDNGTATSCYIDNFKVTQNGLEIQEENNYYPFGLKHKGYNNVINGTEHPYKYNGVELNENLGLNIYETYARGYDPAIGRFLQIDPLGELINQIDKTPYNFAWNNPIAFNDPDGLCPDCPDPANATEGQIYTIDNGSEYIFNGTEWERHTVEELDEVVVVAPSGSSEEDSSNTTSEANAGTVSAVVATGIILSEVSTSVTLPSATAVGGAAATGGVVTGFLGVTVGPLLYMSYMYPNGITGPTYDQLRADPFFPITTQDPKNYPSQPSSITAPPNLTPPAYQPLTAEELLTVSAYINQMAAEHRKRRGSKKKTNDKHTKRRPGGDEKKKKPRKRGKKWKPRK</sequence>
<evidence type="ECO:0000259" key="2">
    <source>
        <dbReference type="Pfam" id="PF20041"/>
    </source>
</evidence>
<accession>A0AAU7BUU0</accession>
<feature type="compositionally biased region" description="Polar residues" evidence="1">
    <location>
        <begin position="1096"/>
        <end position="1114"/>
    </location>
</feature>
<feature type="compositionally biased region" description="Basic residues" evidence="1">
    <location>
        <begin position="1169"/>
        <end position="1182"/>
    </location>
</feature>